<keyword evidence="2" id="KW-1185">Reference proteome</keyword>
<dbReference type="EMBL" id="CAJNOC010000989">
    <property type="protein sequence ID" value="CAF0824597.1"/>
    <property type="molecule type" value="Genomic_DNA"/>
</dbReference>
<dbReference type="AlphaFoldDB" id="A0A813U6Y4"/>
<comment type="caution">
    <text evidence="1">The sequence shown here is derived from an EMBL/GenBank/DDBJ whole genome shotgun (WGS) entry which is preliminary data.</text>
</comment>
<sequence length="70" mass="8490">MESSDSKHSNTYNYDYPEDFIFQHDLHYQDTLRVRGQNIIQKLDKTTPFFYNTDHSRIPNVNVHRENDRS</sequence>
<organism evidence="1 2">
    <name type="scientific">Brachionus calyciflorus</name>
    <dbReference type="NCBI Taxonomy" id="104777"/>
    <lineage>
        <taxon>Eukaryota</taxon>
        <taxon>Metazoa</taxon>
        <taxon>Spiralia</taxon>
        <taxon>Gnathifera</taxon>
        <taxon>Rotifera</taxon>
        <taxon>Eurotatoria</taxon>
        <taxon>Monogononta</taxon>
        <taxon>Pseudotrocha</taxon>
        <taxon>Ploima</taxon>
        <taxon>Brachionidae</taxon>
        <taxon>Brachionus</taxon>
    </lineage>
</organism>
<protein>
    <submittedName>
        <fullName evidence="1">Uncharacterized protein</fullName>
    </submittedName>
</protein>
<name>A0A813U6Y4_9BILA</name>
<reference evidence="1" key="1">
    <citation type="submission" date="2021-02" db="EMBL/GenBank/DDBJ databases">
        <authorList>
            <person name="Nowell W R."/>
        </authorList>
    </citation>
    <scope>NUCLEOTIDE SEQUENCE</scope>
    <source>
        <strain evidence="1">Ploen Becks lab</strain>
    </source>
</reference>
<evidence type="ECO:0000313" key="1">
    <source>
        <dbReference type="EMBL" id="CAF0824597.1"/>
    </source>
</evidence>
<accession>A0A813U6Y4</accession>
<gene>
    <name evidence="1" type="ORF">OXX778_LOCUS7652</name>
</gene>
<proteinExistence type="predicted"/>
<dbReference type="Proteomes" id="UP000663879">
    <property type="component" value="Unassembled WGS sequence"/>
</dbReference>
<evidence type="ECO:0000313" key="2">
    <source>
        <dbReference type="Proteomes" id="UP000663879"/>
    </source>
</evidence>